<dbReference type="InterPro" id="IPR021903">
    <property type="entry name" value="DUF3515"/>
</dbReference>
<gene>
    <name evidence="1" type="ORF">P8192_06480</name>
</gene>
<organism evidence="1 2">
    <name type="scientific">Citricoccus muralis</name>
    <dbReference type="NCBI Taxonomy" id="169134"/>
    <lineage>
        <taxon>Bacteria</taxon>
        <taxon>Bacillati</taxon>
        <taxon>Actinomycetota</taxon>
        <taxon>Actinomycetes</taxon>
        <taxon>Micrococcales</taxon>
        <taxon>Micrococcaceae</taxon>
        <taxon>Citricoccus</taxon>
    </lineage>
</organism>
<name>A0ABY8HAV3_9MICC</name>
<reference evidence="1 2" key="1">
    <citation type="submission" date="2023-04" db="EMBL/GenBank/DDBJ databases">
        <title>Funneling lignin-derived compounds into biodiesel using alkali-halophilic Citricoccus sp. P2.</title>
        <authorList>
            <person name="Luo C.-B."/>
        </authorList>
    </citation>
    <scope>NUCLEOTIDE SEQUENCE [LARGE SCALE GENOMIC DNA]</scope>
    <source>
        <strain evidence="1 2">P2</strain>
    </source>
</reference>
<dbReference type="EMBL" id="CP121252">
    <property type="protein sequence ID" value="WFP17742.1"/>
    <property type="molecule type" value="Genomic_DNA"/>
</dbReference>
<sequence length="140" mass="14591">MVSGIETAEDATNPVCAEAMVALPETVAGFDRARTDAQSTGAWGDPAAVVLRCGVDVPGPTTEHCVNANGVDWIAMEEGENWRLTSYGRDPAVEVLFDASRAASSSVMVDLASAVERIPAERECTAQPDATQAPIPSTNG</sequence>
<proteinExistence type="predicted"/>
<accession>A0ABY8HAV3</accession>
<protein>
    <submittedName>
        <fullName evidence="1">DUF3515 family protein</fullName>
    </submittedName>
</protein>
<keyword evidence="2" id="KW-1185">Reference proteome</keyword>
<dbReference type="Proteomes" id="UP001219037">
    <property type="component" value="Chromosome"/>
</dbReference>
<evidence type="ECO:0000313" key="2">
    <source>
        <dbReference type="Proteomes" id="UP001219037"/>
    </source>
</evidence>
<dbReference type="Pfam" id="PF12028">
    <property type="entry name" value="DUF3515"/>
    <property type="match status" value="1"/>
</dbReference>
<evidence type="ECO:0000313" key="1">
    <source>
        <dbReference type="EMBL" id="WFP17742.1"/>
    </source>
</evidence>